<dbReference type="PROSITE" id="PS50158">
    <property type="entry name" value="ZF_CCHC"/>
    <property type="match status" value="1"/>
</dbReference>
<evidence type="ECO:0000313" key="4">
    <source>
        <dbReference type="EMBL" id="KAK3263215.1"/>
    </source>
</evidence>
<dbReference type="SUPFAM" id="SSF57756">
    <property type="entry name" value="Retrovirus zinc finger-like domains"/>
    <property type="match status" value="1"/>
</dbReference>
<dbReference type="EMBL" id="LGRX02015637">
    <property type="protein sequence ID" value="KAK3263215.1"/>
    <property type="molecule type" value="Genomic_DNA"/>
</dbReference>
<dbReference type="Proteomes" id="UP001190700">
    <property type="component" value="Unassembled WGS sequence"/>
</dbReference>
<evidence type="ECO:0000256" key="2">
    <source>
        <dbReference type="SAM" id="MobiDB-lite"/>
    </source>
</evidence>
<keyword evidence="1" id="KW-0863">Zinc-finger</keyword>
<dbReference type="InterPro" id="IPR036875">
    <property type="entry name" value="Znf_CCHC_sf"/>
</dbReference>
<proteinExistence type="predicted"/>
<gene>
    <name evidence="4" type="ORF">CYMTET_27965</name>
</gene>
<evidence type="ECO:0000256" key="1">
    <source>
        <dbReference type="PROSITE-ProRule" id="PRU00047"/>
    </source>
</evidence>
<organism evidence="4 5">
    <name type="scientific">Cymbomonas tetramitiformis</name>
    <dbReference type="NCBI Taxonomy" id="36881"/>
    <lineage>
        <taxon>Eukaryota</taxon>
        <taxon>Viridiplantae</taxon>
        <taxon>Chlorophyta</taxon>
        <taxon>Pyramimonadophyceae</taxon>
        <taxon>Pyramimonadales</taxon>
        <taxon>Pyramimonadaceae</taxon>
        <taxon>Cymbomonas</taxon>
    </lineage>
</organism>
<dbReference type="InterPro" id="IPR001878">
    <property type="entry name" value="Znf_CCHC"/>
</dbReference>
<accession>A0AAE0FP23</accession>
<feature type="compositionally biased region" description="Basic and acidic residues" evidence="2">
    <location>
        <begin position="60"/>
        <end position="80"/>
    </location>
</feature>
<dbReference type="GO" id="GO:0003676">
    <property type="term" value="F:nucleic acid binding"/>
    <property type="evidence" value="ECO:0007669"/>
    <property type="project" value="InterPro"/>
</dbReference>
<keyword evidence="1" id="KW-0862">Zinc</keyword>
<feature type="region of interest" description="Disordered" evidence="2">
    <location>
        <begin position="35"/>
        <end position="100"/>
    </location>
</feature>
<dbReference type="SMART" id="SM00343">
    <property type="entry name" value="ZnF_C2HC"/>
    <property type="match status" value="1"/>
</dbReference>
<feature type="compositionally biased region" description="Basic and acidic residues" evidence="2">
    <location>
        <begin position="35"/>
        <end position="45"/>
    </location>
</feature>
<protein>
    <recommendedName>
        <fullName evidence="3">CCHC-type domain-containing protein</fullName>
    </recommendedName>
</protein>
<dbReference type="Pfam" id="PF00098">
    <property type="entry name" value="zf-CCHC"/>
    <property type="match status" value="1"/>
</dbReference>
<reference evidence="4 5" key="1">
    <citation type="journal article" date="2015" name="Genome Biol. Evol.">
        <title>Comparative Genomics of a Bacterivorous Green Alga Reveals Evolutionary Causalities and Consequences of Phago-Mixotrophic Mode of Nutrition.</title>
        <authorList>
            <person name="Burns J.A."/>
            <person name="Paasch A."/>
            <person name="Narechania A."/>
            <person name="Kim E."/>
        </authorList>
    </citation>
    <scope>NUCLEOTIDE SEQUENCE [LARGE SCALE GENOMIC DNA]</scope>
    <source>
        <strain evidence="4 5">PLY_AMNH</strain>
    </source>
</reference>
<dbReference type="GO" id="GO:0008270">
    <property type="term" value="F:zinc ion binding"/>
    <property type="evidence" value="ECO:0007669"/>
    <property type="project" value="UniProtKB-KW"/>
</dbReference>
<dbReference type="Gene3D" id="4.10.60.10">
    <property type="entry name" value="Zinc finger, CCHC-type"/>
    <property type="match status" value="1"/>
</dbReference>
<name>A0AAE0FP23_9CHLO</name>
<dbReference type="AlphaFoldDB" id="A0AAE0FP23"/>
<evidence type="ECO:0000313" key="5">
    <source>
        <dbReference type="Proteomes" id="UP001190700"/>
    </source>
</evidence>
<comment type="caution">
    <text evidence="4">The sequence shown here is derived from an EMBL/GenBank/DDBJ whole genome shotgun (WGS) entry which is preliminary data.</text>
</comment>
<evidence type="ECO:0000259" key="3">
    <source>
        <dbReference type="PROSITE" id="PS50158"/>
    </source>
</evidence>
<keyword evidence="1" id="KW-0479">Metal-binding</keyword>
<sequence length="100" mass="11464">MVADKGPELGWPMAEILELKSYADDEDDDKAIRKAEKTARADKGKVAKSPSKGNPHKPNKRNDAYDRPRERDDRREEPRTCHNCGRPGHISRDCRAPRRK</sequence>
<feature type="domain" description="CCHC-type" evidence="3">
    <location>
        <begin position="81"/>
        <end position="95"/>
    </location>
</feature>
<feature type="compositionally biased region" description="Basic and acidic residues" evidence="2">
    <location>
        <begin position="90"/>
        <end position="100"/>
    </location>
</feature>
<keyword evidence="5" id="KW-1185">Reference proteome</keyword>